<dbReference type="InterPro" id="IPR006823">
    <property type="entry name" value="Ceramidase_alk"/>
</dbReference>
<accession>A0ABW4QS46</accession>
<gene>
    <name evidence="4" type="ORF">ACFSDX_08200</name>
</gene>
<evidence type="ECO:0000256" key="2">
    <source>
        <dbReference type="SAM" id="SignalP"/>
    </source>
</evidence>
<dbReference type="Proteomes" id="UP001597197">
    <property type="component" value="Unassembled WGS sequence"/>
</dbReference>
<keyword evidence="2" id="KW-0732">Signal</keyword>
<reference evidence="5" key="1">
    <citation type="journal article" date="2019" name="Int. J. Syst. Evol. Microbiol.">
        <title>The Global Catalogue of Microorganisms (GCM) 10K type strain sequencing project: providing services to taxonomists for standard genome sequencing and annotation.</title>
        <authorList>
            <consortium name="The Broad Institute Genomics Platform"/>
            <consortium name="The Broad Institute Genome Sequencing Center for Infectious Disease"/>
            <person name="Wu L."/>
            <person name="Ma J."/>
        </authorList>
    </citation>
    <scope>NUCLEOTIDE SEQUENCE [LARGE SCALE GENOMIC DNA]</scope>
    <source>
        <strain evidence="5">CGMCC 1.15795</strain>
    </source>
</reference>
<name>A0ABW4QS46_9BACT</name>
<feature type="chain" id="PRO_5045143638" description="Neutral ceramidase" evidence="2">
    <location>
        <begin position="25"/>
        <end position="456"/>
    </location>
</feature>
<comment type="similarity">
    <text evidence="1">Belongs to the neutral ceramidase family.</text>
</comment>
<keyword evidence="1" id="KW-0378">Hydrolase</keyword>
<dbReference type="InterPro" id="IPR031329">
    <property type="entry name" value="NEUT/ALK_ceramidase_N"/>
</dbReference>
<keyword evidence="5" id="KW-1185">Reference proteome</keyword>
<dbReference type="RefSeq" id="WP_382312822.1">
    <property type="nucleotide sequence ID" value="NZ_JBHUFD010000003.1"/>
</dbReference>
<dbReference type="Pfam" id="PF04734">
    <property type="entry name" value="Ceramidase_alk"/>
    <property type="match status" value="1"/>
</dbReference>
<feature type="signal peptide" evidence="2">
    <location>
        <begin position="1"/>
        <end position="24"/>
    </location>
</feature>
<proteinExistence type="inferred from homology"/>
<protein>
    <recommendedName>
        <fullName evidence="1">Neutral ceramidase</fullName>
        <ecNumber evidence="1">3.5.1.23</ecNumber>
    </recommendedName>
</protein>
<keyword evidence="1" id="KW-0746">Sphingolipid metabolism</keyword>
<feature type="domain" description="Neutral/alkaline non-lysosomal ceramidase N-terminal" evidence="3">
    <location>
        <begin position="53"/>
        <end position="249"/>
    </location>
</feature>
<dbReference type="EMBL" id="JBHUFD010000003">
    <property type="protein sequence ID" value="MFD1872405.1"/>
    <property type="molecule type" value="Genomic_DNA"/>
</dbReference>
<evidence type="ECO:0000313" key="4">
    <source>
        <dbReference type="EMBL" id="MFD1872405.1"/>
    </source>
</evidence>
<dbReference type="EC" id="3.5.1.23" evidence="1"/>
<dbReference type="PANTHER" id="PTHR12670">
    <property type="entry name" value="CERAMIDASE"/>
    <property type="match status" value="1"/>
</dbReference>
<comment type="catalytic activity">
    <reaction evidence="1">
        <text>an N-acylsphing-4-enine + H2O = sphing-4-enine + a fatty acid</text>
        <dbReference type="Rhea" id="RHEA:20856"/>
        <dbReference type="ChEBI" id="CHEBI:15377"/>
        <dbReference type="ChEBI" id="CHEBI:28868"/>
        <dbReference type="ChEBI" id="CHEBI:52639"/>
        <dbReference type="ChEBI" id="CHEBI:57756"/>
        <dbReference type="EC" id="3.5.1.23"/>
    </reaction>
</comment>
<organism evidence="4 5">
    <name type="scientific">Hymenobacter bucti</name>
    <dbReference type="NCBI Taxonomy" id="1844114"/>
    <lineage>
        <taxon>Bacteria</taxon>
        <taxon>Pseudomonadati</taxon>
        <taxon>Bacteroidota</taxon>
        <taxon>Cytophagia</taxon>
        <taxon>Cytophagales</taxon>
        <taxon>Hymenobacteraceae</taxon>
        <taxon>Hymenobacter</taxon>
    </lineage>
</organism>
<keyword evidence="1" id="KW-0443">Lipid metabolism</keyword>
<evidence type="ECO:0000256" key="1">
    <source>
        <dbReference type="RuleBase" id="RU366019"/>
    </source>
</evidence>
<sequence>MRHLFAALLLVFLAARPGAILAVAAPKPTKALAVGAAKMNITPAASELPKSFLGIYDSLYSRAIVISSNNQTVALVTVDFVGLSQEVAGRIIQKIGKLTSIPAKNIMLTATHTHSVPFGYTSEAFESKIANSVKLAQQKLQPARMGYGTGVSYLNVNRNRIDPQTRRWAEGPNYEGYSDKTVAVLTFESLAGQPIAVYYNYAMHAVISGMFDMVSSDVPGATSKYLEDAFDNKLVAAWSTGACGDQNPVYYQQTYDLRAIRIRDYAQKGVDISNNMPPGGEGLVRSDPQTAKLLQQQKTLLTSMGQLLGEEVLHTMRTTTRMEQQADIYAEQKTVVCPGRKRLDEGRAGYAGTYADGDSVAIKLGLLVIGNVALTSVNGEVFSPIFSRLKKLSPYANTMMLTLTNGNAKSGYIPHDAAFGTYTFEVLSSRLKPGYAEDAIINGILGMMHNSSVQRR</sequence>
<comment type="caution">
    <text evidence="4">The sequence shown here is derived from an EMBL/GenBank/DDBJ whole genome shotgun (WGS) entry which is preliminary data.</text>
</comment>
<dbReference type="PANTHER" id="PTHR12670:SF1">
    <property type="entry name" value="NEUTRAL CERAMIDASE"/>
    <property type="match status" value="1"/>
</dbReference>
<evidence type="ECO:0000313" key="5">
    <source>
        <dbReference type="Proteomes" id="UP001597197"/>
    </source>
</evidence>
<evidence type="ECO:0000259" key="3">
    <source>
        <dbReference type="Pfam" id="PF04734"/>
    </source>
</evidence>